<accession>A0A086J822</accession>
<feature type="compositionally biased region" description="Low complexity" evidence="1">
    <location>
        <begin position="66"/>
        <end position="98"/>
    </location>
</feature>
<proteinExistence type="predicted"/>
<dbReference type="Pfam" id="PF15001">
    <property type="entry name" value="AP-5_subunit_s1"/>
    <property type="match status" value="1"/>
</dbReference>
<feature type="compositionally biased region" description="Low complexity" evidence="1">
    <location>
        <begin position="165"/>
        <end position="176"/>
    </location>
</feature>
<feature type="region of interest" description="Disordered" evidence="1">
    <location>
        <begin position="66"/>
        <end position="176"/>
    </location>
</feature>
<name>A0A086J822_TOXGO</name>
<dbReference type="GO" id="GO:0016197">
    <property type="term" value="P:endosomal transport"/>
    <property type="evidence" value="ECO:0007669"/>
    <property type="project" value="InterPro"/>
</dbReference>
<dbReference type="GO" id="GO:0000724">
    <property type="term" value="P:double-strand break repair via homologous recombination"/>
    <property type="evidence" value="ECO:0007669"/>
    <property type="project" value="InterPro"/>
</dbReference>
<evidence type="ECO:0000313" key="2">
    <source>
        <dbReference type="EMBL" id="KFG28290.1"/>
    </source>
</evidence>
<dbReference type="EMBL" id="AEYI02002426">
    <property type="protein sequence ID" value="KFG28290.1"/>
    <property type="molecule type" value="Genomic_DNA"/>
</dbReference>
<comment type="caution">
    <text evidence="2">The sequence shown here is derived from an EMBL/GenBank/DDBJ whole genome shotgun (WGS) entry which is preliminary data.</text>
</comment>
<reference evidence="2 3" key="1">
    <citation type="submission" date="2014-03" db="EMBL/GenBank/DDBJ databases">
        <authorList>
            <person name="Sibley D."/>
            <person name="Venepally P."/>
            <person name="Karamycheva S."/>
            <person name="Hadjithomas M."/>
            <person name="Khan A."/>
            <person name="Brunk B."/>
            <person name="Roos D."/>
            <person name="Caler E."/>
            <person name="Lorenzi H."/>
        </authorList>
    </citation>
    <scope>NUCLEOTIDE SEQUENCE [LARGE SCALE GENOMIC DNA]</scope>
    <source>
        <strain evidence="3">p89</strain>
    </source>
</reference>
<dbReference type="InterPro" id="IPR029392">
    <property type="entry name" value="AP-5_subunit_s1"/>
</dbReference>
<dbReference type="OrthoDB" id="332930at2759"/>
<organism evidence="2 3">
    <name type="scientific">Toxoplasma gondii p89</name>
    <dbReference type="NCBI Taxonomy" id="943119"/>
    <lineage>
        <taxon>Eukaryota</taxon>
        <taxon>Sar</taxon>
        <taxon>Alveolata</taxon>
        <taxon>Apicomplexa</taxon>
        <taxon>Conoidasida</taxon>
        <taxon>Coccidia</taxon>
        <taxon>Eucoccidiorida</taxon>
        <taxon>Eimeriorina</taxon>
        <taxon>Sarcocystidae</taxon>
        <taxon>Toxoplasma</taxon>
    </lineage>
</organism>
<dbReference type="PANTHER" id="PTHR16120">
    <property type="entry name" value="AP-5 COMPLEX SUBUNIT SIGMA-1"/>
    <property type="match status" value="1"/>
</dbReference>
<dbReference type="Proteomes" id="UP000028828">
    <property type="component" value="Unassembled WGS sequence"/>
</dbReference>
<dbReference type="GO" id="GO:0005764">
    <property type="term" value="C:lysosome"/>
    <property type="evidence" value="ECO:0007669"/>
    <property type="project" value="TreeGrafter"/>
</dbReference>
<protein>
    <submittedName>
        <fullName evidence="2">Uncharacterized protein</fullName>
    </submittedName>
</protein>
<evidence type="ECO:0000313" key="3">
    <source>
        <dbReference type="Proteomes" id="UP000028828"/>
    </source>
</evidence>
<dbReference type="GO" id="GO:0005829">
    <property type="term" value="C:cytosol"/>
    <property type="evidence" value="ECO:0007669"/>
    <property type="project" value="TreeGrafter"/>
</dbReference>
<dbReference type="GO" id="GO:0005770">
    <property type="term" value="C:late endosome"/>
    <property type="evidence" value="ECO:0007669"/>
    <property type="project" value="TreeGrafter"/>
</dbReference>
<dbReference type="PANTHER" id="PTHR16120:SF0">
    <property type="entry name" value="AP-5 COMPLEX SUBUNIT SIGMA-1"/>
    <property type="match status" value="1"/>
</dbReference>
<dbReference type="GO" id="GO:0030119">
    <property type="term" value="C:AP-type membrane coat adaptor complex"/>
    <property type="evidence" value="ECO:0007669"/>
    <property type="project" value="InterPro"/>
</dbReference>
<sequence length="317" mass="32922">MQTMVYGIVIFASEGSVPLFSSFYTPEGNDEQMRKREQAVIRRVVEDHLFQVQCTRDVLLACAPSSIAPTPSASSGSSLSTHSYGGKRLTGTGASASGGRAGLDSPQHLATNAVTGPGGQTADTEGVGHHGGMLASGGGGGFRSFRGRSGRPQTQAQKRGGPGNSGAQAPAPGASALEAAEAEAKRREAAATAASFAAAEVMEGVLLLQPSSLFASPKIVVWKHVESISYALICGAVDNVLLGANFLTLFVHCLAECFATDKIISTQLFAQQLLSRPDIILLVLHFLLPGGQLLFINGSQAKFLKGKIKAALDQKKG</sequence>
<gene>
    <name evidence="2" type="ORF">TGP89_220120</name>
</gene>
<dbReference type="VEuPathDB" id="ToxoDB:TGP89_220120"/>
<feature type="compositionally biased region" description="Gly residues" evidence="1">
    <location>
        <begin position="129"/>
        <end position="142"/>
    </location>
</feature>
<dbReference type="AlphaFoldDB" id="A0A086J822"/>
<evidence type="ECO:0000256" key="1">
    <source>
        <dbReference type="SAM" id="MobiDB-lite"/>
    </source>
</evidence>